<dbReference type="Proteomes" id="UP000019103">
    <property type="component" value="Unassembled WGS sequence"/>
</dbReference>
<dbReference type="GO" id="GO:0036503">
    <property type="term" value="P:ERAD pathway"/>
    <property type="evidence" value="ECO:0007669"/>
    <property type="project" value="TreeGrafter"/>
</dbReference>
<sequence>MYLNRVFINVLDFKAKKNFIFLPTWVMKSLNLNCFDVIRLRFVKLETASSVVLQPHEKKFFDLENPKVK</sequence>
<dbReference type="InterPro" id="IPR042299">
    <property type="entry name" value="Ufd1-like_Nn"/>
</dbReference>
<proteinExistence type="predicted"/>
<dbReference type="GO" id="GO:0031593">
    <property type="term" value="F:polyubiquitin modification-dependent protein binding"/>
    <property type="evidence" value="ECO:0007669"/>
    <property type="project" value="TreeGrafter"/>
</dbReference>
<name>W4IZ69_PLAFP</name>
<dbReference type="PANTHER" id="PTHR12555">
    <property type="entry name" value="UBIQUITIN FUSION DEGRADATON PROTEIN 1"/>
    <property type="match status" value="1"/>
</dbReference>
<evidence type="ECO:0000313" key="2">
    <source>
        <dbReference type="Proteomes" id="UP000019103"/>
    </source>
</evidence>
<organism evidence="1 2">
    <name type="scientific">Plasmodium falciparum (isolate Palo Alto / Uganda)</name>
    <dbReference type="NCBI Taxonomy" id="57270"/>
    <lineage>
        <taxon>Eukaryota</taxon>
        <taxon>Sar</taxon>
        <taxon>Alveolata</taxon>
        <taxon>Apicomplexa</taxon>
        <taxon>Aconoidasida</taxon>
        <taxon>Haemosporida</taxon>
        <taxon>Plasmodiidae</taxon>
        <taxon>Plasmodium</taxon>
        <taxon>Plasmodium (Laverania)</taxon>
    </lineage>
</organism>
<dbReference type="GO" id="GO:0006511">
    <property type="term" value="P:ubiquitin-dependent protein catabolic process"/>
    <property type="evidence" value="ECO:0007669"/>
    <property type="project" value="InterPro"/>
</dbReference>
<dbReference type="PANTHER" id="PTHR12555:SF13">
    <property type="entry name" value="UBIQUITIN RECOGNITION FACTOR IN ER-ASSOCIATED DEGRADATION PROTEIN 1"/>
    <property type="match status" value="1"/>
</dbReference>
<gene>
    <name evidence="1" type="ORF">PFUGPA_02931</name>
</gene>
<dbReference type="AlphaFoldDB" id="W4IZ69"/>
<reference evidence="1 2" key="1">
    <citation type="submission" date="2013-02" db="EMBL/GenBank/DDBJ databases">
        <title>The Genome Annotation of Plasmodium falciparum Palo Alto/Uganda.</title>
        <authorList>
            <consortium name="The Broad Institute Genome Sequencing Platform"/>
            <consortium name="The Broad Institute Genome Sequencing Center for Infectious Disease"/>
            <person name="Neafsey D."/>
            <person name="Hoffman S."/>
            <person name="Volkman S."/>
            <person name="Rosenthal P."/>
            <person name="Walker B."/>
            <person name="Young S.K."/>
            <person name="Zeng Q."/>
            <person name="Gargeya S."/>
            <person name="Fitzgerald M."/>
            <person name="Haas B."/>
            <person name="Abouelleil A."/>
            <person name="Allen A.W."/>
            <person name="Alvarado L."/>
            <person name="Arachchi H.M."/>
            <person name="Berlin A.M."/>
            <person name="Chapman S.B."/>
            <person name="Gainer-Dewar J."/>
            <person name="Goldberg J."/>
            <person name="Griggs A."/>
            <person name="Gujja S."/>
            <person name="Hansen M."/>
            <person name="Howarth C."/>
            <person name="Imamovic A."/>
            <person name="Ireland A."/>
            <person name="Larimer J."/>
            <person name="McCowan C."/>
            <person name="Murphy C."/>
            <person name="Pearson M."/>
            <person name="Poon T.W."/>
            <person name="Priest M."/>
            <person name="Roberts A."/>
            <person name="Saif S."/>
            <person name="Shea T."/>
            <person name="Sisk P."/>
            <person name="Sykes S."/>
            <person name="Wortman J."/>
            <person name="Nusbaum C."/>
            <person name="Birren B."/>
        </authorList>
    </citation>
    <scope>NUCLEOTIDE SEQUENCE [LARGE SCALE GENOMIC DNA]</scope>
    <source>
        <strain evidence="1 2">Palo Alto/Uganda</strain>
    </source>
</reference>
<protein>
    <submittedName>
        <fullName evidence="1">Uncharacterized protein</fullName>
    </submittedName>
</protein>
<accession>W4IZ69</accession>
<reference evidence="1 2" key="2">
    <citation type="submission" date="2013-02" db="EMBL/GenBank/DDBJ databases">
        <title>The Genome Sequence of Plasmodium falciparum Palo Alto/Uganda.</title>
        <authorList>
            <consortium name="The Broad Institute Genome Sequencing Platform"/>
            <consortium name="The Broad Institute Genome Sequencing Center for Infectious Disease"/>
            <person name="Neafsey D."/>
            <person name="Cheeseman I."/>
            <person name="Volkman S."/>
            <person name="Adams J."/>
            <person name="Walker B."/>
            <person name="Young S.K."/>
            <person name="Zeng Q."/>
            <person name="Gargeya S."/>
            <person name="Fitzgerald M."/>
            <person name="Haas B."/>
            <person name="Abouelleil A."/>
            <person name="Alvarado L."/>
            <person name="Arachchi H.M."/>
            <person name="Berlin A.M."/>
            <person name="Chapman S.B."/>
            <person name="Dewar J."/>
            <person name="Goldberg J."/>
            <person name="Griggs A."/>
            <person name="Gujja S."/>
            <person name="Hansen M."/>
            <person name="Howarth C."/>
            <person name="Imamovic A."/>
            <person name="Larimer J."/>
            <person name="McCowan C."/>
            <person name="Murphy C."/>
            <person name="Neiman D."/>
            <person name="Pearson M."/>
            <person name="Priest M."/>
            <person name="Roberts A."/>
            <person name="Saif S."/>
            <person name="Shea T."/>
            <person name="Sisk P."/>
            <person name="Sykes S."/>
            <person name="Wortman J."/>
            <person name="Nusbaum C."/>
            <person name="Birren B."/>
        </authorList>
    </citation>
    <scope>NUCLEOTIDE SEQUENCE [LARGE SCALE GENOMIC DNA]</scope>
    <source>
        <strain evidence="1 2">Palo Alto/Uganda</strain>
    </source>
</reference>
<dbReference type="GO" id="GO:0034098">
    <property type="term" value="C:VCP-NPL4-UFD1 AAA ATPase complex"/>
    <property type="evidence" value="ECO:0007669"/>
    <property type="project" value="TreeGrafter"/>
</dbReference>
<dbReference type="Gene3D" id="2.40.40.50">
    <property type="entry name" value="Ubiquitin fusion degradation protein UFD1, N-terminal domain"/>
    <property type="match status" value="1"/>
</dbReference>
<dbReference type="EMBL" id="KI927382">
    <property type="protein sequence ID" value="ETW55109.1"/>
    <property type="molecule type" value="Genomic_DNA"/>
</dbReference>
<evidence type="ECO:0000313" key="1">
    <source>
        <dbReference type="EMBL" id="ETW55109.1"/>
    </source>
</evidence>
<dbReference type="InterPro" id="IPR004854">
    <property type="entry name" value="Ufd1-like"/>
</dbReference>